<organism evidence="1 4">
    <name type="scientific">Spinacia oleracea</name>
    <name type="common">Spinach</name>
    <dbReference type="NCBI Taxonomy" id="3562"/>
    <lineage>
        <taxon>Eukaryota</taxon>
        <taxon>Viridiplantae</taxon>
        <taxon>Streptophyta</taxon>
        <taxon>Embryophyta</taxon>
        <taxon>Tracheophyta</taxon>
        <taxon>Spermatophyta</taxon>
        <taxon>Magnoliopsida</taxon>
        <taxon>eudicotyledons</taxon>
        <taxon>Gunneridae</taxon>
        <taxon>Pentapetalae</taxon>
        <taxon>Caryophyllales</taxon>
        <taxon>Chenopodiaceae</taxon>
        <taxon>Chenopodioideae</taxon>
        <taxon>Anserineae</taxon>
        <taxon>Spinacia</taxon>
    </lineage>
</organism>
<sequence length="149" mass="16923">MDKIHPFCFISKTGINLISGLQVLVFAGIVPVLADAITDGIWRNSSLCTASYILYEVLLECIVPEIQMAYAFNTIVEDFDQVPIDSECFPWVVRSIVLSCHPSSMKVEDFENAVKLVNFLLSKRPDLYTKRTLHICGETCRIPFRKARY</sequence>
<evidence type="ECO:0000313" key="1">
    <source>
        <dbReference type="Proteomes" id="UP000813463"/>
    </source>
</evidence>
<name>A0ABM3RMC8_SPIOL</name>
<gene>
    <name evidence="2 3 4" type="primary">LOC110799007</name>
</gene>
<dbReference type="RefSeq" id="XP_056696772.1">
    <property type="nucleotide sequence ID" value="XM_056840794.1"/>
</dbReference>
<dbReference type="RefSeq" id="XP_056696771.1">
    <property type="nucleotide sequence ID" value="XM_056840793.1"/>
</dbReference>
<reference evidence="2 3" key="2">
    <citation type="submission" date="2025-05" db="UniProtKB">
        <authorList>
            <consortium name="RefSeq"/>
        </authorList>
    </citation>
    <scope>IDENTIFICATION</scope>
    <source>
        <tissue evidence="2 3">Leaf</tissue>
    </source>
</reference>
<dbReference type="RefSeq" id="XP_056696767.1">
    <property type="nucleotide sequence ID" value="XM_056840789.1"/>
</dbReference>
<evidence type="ECO:0000313" key="3">
    <source>
        <dbReference type="RefSeq" id="XP_056696771.1"/>
    </source>
</evidence>
<evidence type="ECO:0000313" key="2">
    <source>
        <dbReference type="RefSeq" id="XP_056696767.1"/>
    </source>
</evidence>
<dbReference type="Proteomes" id="UP000813463">
    <property type="component" value="Chromosome 1"/>
</dbReference>
<protein>
    <submittedName>
        <fullName evidence="2 3">Uncharacterized protein isoform X1</fullName>
    </submittedName>
</protein>
<dbReference type="GeneID" id="110799007"/>
<evidence type="ECO:0000313" key="4">
    <source>
        <dbReference type="RefSeq" id="XP_056696772.1"/>
    </source>
</evidence>
<keyword evidence="1" id="KW-1185">Reference proteome</keyword>
<reference evidence="1" key="1">
    <citation type="journal article" date="2021" name="Nat. Commun.">
        <title>Genomic analyses provide insights into spinach domestication and the genetic basis of agronomic traits.</title>
        <authorList>
            <person name="Cai X."/>
            <person name="Sun X."/>
            <person name="Xu C."/>
            <person name="Sun H."/>
            <person name="Wang X."/>
            <person name="Ge C."/>
            <person name="Zhang Z."/>
            <person name="Wang Q."/>
            <person name="Fei Z."/>
            <person name="Jiao C."/>
            <person name="Wang Q."/>
        </authorList>
    </citation>
    <scope>NUCLEOTIDE SEQUENCE [LARGE SCALE GENOMIC DNA]</scope>
    <source>
        <strain evidence="1">cv. Varoflay</strain>
    </source>
</reference>
<accession>A0ABM3RMC8</accession>
<proteinExistence type="predicted"/>